<name>A0A0G4ER31_VITBC</name>
<accession>A0A0G4ER31</accession>
<protein>
    <submittedName>
        <fullName evidence="1">Uncharacterized protein</fullName>
    </submittedName>
</protein>
<dbReference type="VEuPathDB" id="CryptoDB:Vbra_12716"/>
<evidence type="ECO:0000313" key="2">
    <source>
        <dbReference type="Proteomes" id="UP000041254"/>
    </source>
</evidence>
<dbReference type="InParanoid" id="A0A0G4ER31"/>
<dbReference type="AlphaFoldDB" id="A0A0G4ER31"/>
<evidence type="ECO:0000313" key="1">
    <source>
        <dbReference type="EMBL" id="CEL99939.1"/>
    </source>
</evidence>
<dbReference type="EMBL" id="CDMY01000292">
    <property type="protein sequence ID" value="CEL99939.1"/>
    <property type="molecule type" value="Genomic_DNA"/>
</dbReference>
<dbReference type="Proteomes" id="UP000041254">
    <property type="component" value="Unassembled WGS sequence"/>
</dbReference>
<keyword evidence="2" id="KW-1185">Reference proteome</keyword>
<reference evidence="1 2" key="1">
    <citation type="submission" date="2014-11" db="EMBL/GenBank/DDBJ databases">
        <authorList>
            <person name="Zhu J."/>
            <person name="Qi W."/>
            <person name="Song R."/>
        </authorList>
    </citation>
    <scope>NUCLEOTIDE SEQUENCE [LARGE SCALE GENOMIC DNA]</scope>
</reference>
<sequence>MPPTTPQPAPPAVFSLPDLAITRAAELRRCIVRLPQAEASTALTLVEQRIEEAIGRLGLEDVLVFDVGGLEDGWKVVHLLEEGSGGEWRAMGRFIRLAAIYRLTPNATLPLRLSADALPSPTALRQLPLIMALYKTIGHRLTHQGTSLALQQDNNDGAYRIGDASFRVVPLSDLTANHPYRSGYQTTDPVIRRDDYLYRSFSSFLLRTVLERWCHDEGMGRRWVLHAHIGRNDPRYRRLLAEAISEKQQGAIAADFRVDVGNLNHTNPDDSRRVIVSGFRPNEDVAAYLSVSDGYIFLYRTERSVGDRSQPLAVRFPTSMPRWRPVLSHFELVDDVINRGTVLG</sequence>
<gene>
    <name evidence="1" type="ORF">Vbra_12716</name>
</gene>
<proteinExistence type="predicted"/>
<dbReference type="PhylomeDB" id="A0A0G4ER31"/>
<organism evidence="1 2">
    <name type="scientific">Vitrella brassicaformis (strain CCMP3155)</name>
    <dbReference type="NCBI Taxonomy" id="1169540"/>
    <lineage>
        <taxon>Eukaryota</taxon>
        <taxon>Sar</taxon>
        <taxon>Alveolata</taxon>
        <taxon>Colpodellida</taxon>
        <taxon>Vitrellaceae</taxon>
        <taxon>Vitrella</taxon>
    </lineage>
</organism>